<organism evidence="8 9">
    <name type="scientific">Echinococcus granulosus</name>
    <name type="common">Hydatid tapeworm</name>
    <dbReference type="NCBI Taxonomy" id="6210"/>
    <lineage>
        <taxon>Eukaryota</taxon>
        <taxon>Metazoa</taxon>
        <taxon>Spiralia</taxon>
        <taxon>Lophotrochozoa</taxon>
        <taxon>Platyhelminthes</taxon>
        <taxon>Cestoda</taxon>
        <taxon>Eucestoda</taxon>
        <taxon>Cyclophyllidea</taxon>
        <taxon>Taeniidae</taxon>
        <taxon>Echinococcus</taxon>
        <taxon>Echinococcus granulosus group</taxon>
    </lineage>
</organism>
<dbReference type="PANTHER" id="PTHR12144">
    <property type="entry name" value="NEGATIVE ELONGATION FACTOR D"/>
    <property type="match status" value="1"/>
</dbReference>
<keyword evidence="4" id="KW-0805">Transcription regulation</keyword>
<dbReference type="CTD" id="36341955"/>
<accession>W6UZ82</accession>
<dbReference type="RefSeq" id="XP_024350120.1">
    <property type="nucleotide sequence ID" value="XM_024495489.1"/>
</dbReference>
<reference evidence="8 9" key="1">
    <citation type="journal article" date="2013" name="Nat. Genet.">
        <title>The genome of the hydatid tapeworm Echinococcus granulosus.</title>
        <authorList>
            <person name="Zheng H."/>
            <person name="Zhang W."/>
            <person name="Zhang L."/>
            <person name="Zhang Z."/>
            <person name="Li J."/>
            <person name="Lu G."/>
            <person name="Zhu Y."/>
            <person name="Wang Y."/>
            <person name="Huang Y."/>
            <person name="Liu J."/>
            <person name="Kang H."/>
            <person name="Chen J."/>
            <person name="Wang L."/>
            <person name="Chen A."/>
            <person name="Yu S."/>
            <person name="Gao Z."/>
            <person name="Jin L."/>
            <person name="Gu W."/>
            <person name="Wang Z."/>
            <person name="Zhao L."/>
            <person name="Shi B."/>
            <person name="Wen H."/>
            <person name="Lin R."/>
            <person name="Jones M.K."/>
            <person name="Brejova B."/>
            <person name="Vinar T."/>
            <person name="Zhao G."/>
            <person name="McManus D.P."/>
            <person name="Chen Z."/>
            <person name="Zhou Y."/>
            <person name="Wang S."/>
        </authorList>
    </citation>
    <scope>NUCLEOTIDE SEQUENCE [LARGE SCALE GENOMIC DNA]</scope>
</reference>
<dbReference type="Pfam" id="PF04858">
    <property type="entry name" value="TH1"/>
    <property type="match status" value="3"/>
</dbReference>
<dbReference type="EMBL" id="APAU02000053">
    <property type="protein sequence ID" value="EUB58924.1"/>
    <property type="molecule type" value="Genomic_DNA"/>
</dbReference>
<dbReference type="OMA" id="ARINPDH"/>
<dbReference type="PANTHER" id="PTHR12144:SF0">
    <property type="entry name" value="NEGATIVE ELONGATION FACTOR C_D"/>
    <property type="match status" value="1"/>
</dbReference>
<dbReference type="InterPro" id="IPR006942">
    <property type="entry name" value="TH1"/>
</dbReference>
<evidence type="ECO:0000256" key="6">
    <source>
        <dbReference type="ARBA" id="ARBA00023242"/>
    </source>
</evidence>
<keyword evidence="8" id="KW-0251">Elongation factor</keyword>
<keyword evidence="9" id="KW-1185">Reference proteome</keyword>
<dbReference type="GO" id="GO:0032021">
    <property type="term" value="C:NELF complex"/>
    <property type="evidence" value="ECO:0007669"/>
    <property type="project" value="TreeGrafter"/>
</dbReference>
<dbReference type="GeneID" id="36341955"/>
<comment type="similarity">
    <text evidence="2">Belongs to the NELF-D family.</text>
</comment>
<dbReference type="KEGG" id="egl:EGR_06240"/>
<keyword evidence="3" id="KW-0678">Repressor</keyword>
<dbReference type="GO" id="GO:0003723">
    <property type="term" value="F:RNA binding"/>
    <property type="evidence" value="ECO:0007669"/>
    <property type="project" value="TreeGrafter"/>
</dbReference>
<sequence>MNRDEALKILRRKDAILENPSVVAEAIEVVQNTETDHGNSGAASETSKESENPADILVDSYKGAIEFLFEIGTWLTYTDDDAQSTRNIIESVVMETILQNYDRNKAIKCLTEENVDDTMEWLSHLIESARWRQTIYELAQQPRNEDCPFLSLTMPCIAVKEELIGELISVPLAWNTLEIFLKCVAYILHPLLSANTELMDDDLFLHDVAFLKSASMSSTQQQLLQQQQQQDTVFNHCLLDVEADPDKKRIYQILRHFLEMGCHSEQTYLIIQSMLQCLIRQRNDNAARHLSWLLESEASRRGRDVSRYSVYFCFARNYPTEVAAMRAILSEQSLLPQPLDALYLAYRGEAPPPVGLIRQPLFIVMLADALFASPERLLSEQQECYAYLYAYASVTAEKVDFETECRIRLDRSRIAEVNREVLEASRICKHAKLREAKDSPGKRYPAVRSRDNTESLMTNKSSSLLQWNTMTGSAVSLRAFRDLPTLLQCLHHRAVSFGVFRFLWVIFRSKRVDFELNLETMKPYCIVVNELATLNPFIRPALLSFVTELLGSVMEGMEDLSQLEYKRMLVGLLVHLITCGYVLPTIRTMHSLFERNHVDVSIARHFVTELLNVAAPPYDPTFMNCLHPLVSHPHIIDGLHAGRNTDLVKEFLVTSGKAQGDANFAVRKEFPRDIGSKICIFWQECLNLVMIYKVVWWG</sequence>
<gene>
    <name evidence="8" type="ORF">EGR_06240</name>
</gene>
<evidence type="ECO:0000256" key="7">
    <source>
        <dbReference type="SAM" id="MobiDB-lite"/>
    </source>
</evidence>
<evidence type="ECO:0000313" key="8">
    <source>
        <dbReference type="EMBL" id="EUB58924.1"/>
    </source>
</evidence>
<evidence type="ECO:0000256" key="3">
    <source>
        <dbReference type="ARBA" id="ARBA00022491"/>
    </source>
</evidence>
<evidence type="ECO:0000256" key="2">
    <source>
        <dbReference type="ARBA" id="ARBA00005726"/>
    </source>
</evidence>
<comment type="subcellular location">
    <subcellularLocation>
        <location evidence="1">Nucleus</location>
    </subcellularLocation>
</comment>
<proteinExistence type="inferred from homology"/>
<protein>
    <submittedName>
        <fullName evidence="8">Negative elongation factor C/D</fullName>
    </submittedName>
</protein>
<dbReference type="STRING" id="6210.W6UZ82"/>
<evidence type="ECO:0000313" key="9">
    <source>
        <dbReference type="Proteomes" id="UP000019149"/>
    </source>
</evidence>
<evidence type="ECO:0000256" key="5">
    <source>
        <dbReference type="ARBA" id="ARBA00023163"/>
    </source>
</evidence>
<dbReference type="AlphaFoldDB" id="W6UZ82"/>
<dbReference type="OrthoDB" id="511287at2759"/>
<name>W6UZ82_ECHGR</name>
<dbReference type="GO" id="GO:0003746">
    <property type="term" value="F:translation elongation factor activity"/>
    <property type="evidence" value="ECO:0007669"/>
    <property type="project" value="UniProtKB-KW"/>
</dbReference>
<keyword evidence="8" id="KW-0648">Protein biosynthesis</keyword>
<keyword evidence="5" id="KW-0804">Transcription</keyword>
<comment type="caution">
    <text evidence="8">The sequence shown here is derived from an EMBL/GenBank/DDBJ whole genome shotgun (WGS) entry which is preliminary data.</text>
</comment>
<keyword evidence="6" id="KW-0539">Nucleus</keyword>
<dbReference type="Proteomes" id="UP000019149">
    <property type="component" value="Unassembled WGS sequence"/>
</dbReference>
<evidence type="ECO:0000256" key="4">
    <source>
        <dbReference type="ARBA" id="ARBA00023015"/>
    </source>
</evidence>
<evidence type="ECO:0000256" key="1">
    <source>
        <dbReference type="ARBA" id="ARBA00004123"/>
    </source>
</evidence>
<feature type="region of interest" description="Disordered" evidence="7">
    <location>
        <begin position="32"/>
        <end position="51"/>
    </location>
</feature>
<dbReference type="GO" id="GO:0034244">
    <property type="term" value="P:negative regulation of transcription elongation by RNA polymerase II"/>
    <property type="evidence" value="ECO:0007669"/>
    <property type="project" value="TreeGrafter"/>
</dbReference>